<dbReference type="Pfam" id="PF01165">
    <property type="entry name" value="Ribosomal_S21"/>
    <property type="match status" value="1"/>
</dbReference>
<feature type="compositionally biased region" description="Polar residues" evidence="4">
    <location>
        <begin position="26"/>
        <end position="45"/>
    </location>
</feature>
<dbReference type="GO" id="GO:0006412">
    <property type="term" value="P:translation"/>
    <property type="evidence" value="ECO:0007669"/>
    <property type="project" value="InterPro"/>
</dbReference>
<evidence type="ECO:0000256" key="3">
    <source>
        <dbReference type="ARBA" id="ARBA00023274"/>
    </source>
</evidence>
<proteinExistence type="inferred from homology"/>
<feature type="compositionally biased region" description="Basic residues" evidence="4">
    <location>
        <begin position="127"/>
        <end position="154"/>
    </location>
</feature>
<gene>
    <name evidence="5" type="ORF">WN944_013367</name>
</gene>
<evidence type="ECO:0000313" key="5">
    <source>
        <dbReference type="EMBL" id="KAK9198184.1"/>
    </source>
</evidence>
<dbReference type="GO" id="GO:0005840">
    <property type="term" value="C:ribosome"/>
    <property type="evidence" value="ECO:0007669"/>
    <property type="project" value="UniProtKB-KW"/>
</dbReference>
<feature type="compositionally biased region" description="Acidic residues" evidence="4">
    <location>
        <begin position="160"/>
        <end position="171"/>
    </location>
</feature>
<protein>
    <recommendedName>
        <fullName evidence="7">Ribosomal protein S21</fullName>
    </recommendedName>
</protein>
<evidence type="ECO:0000256" key="1">
    <source>
        <dbReference type="ARBA" id="ARBA00006640"/>
    </source>
</evidence>
<feature type="region of interest" description="Disordered" evidence="4">
    <location>
        <begin position="122"/>
        <end position="177"/>
    </location>
</feature>
<dbReference type="InterPro" id="IPR038380">
    <property type="entry name" value="Ribosomal_bS21_sf"/>
</dbReference>
<dbReference type="Gene3D" id="1.20.5.1150">
    <property type="entry name" value="Ribosomal protein S8"/>
    <property type="match status" value="1"/>
</dbReference>
<dbReference type="GO" id="GO:1990904">
    <property type="term" value="C:ribonucleoprotein complex"/>
    <property type="evidence" value="ECO:0007669"/>
    <property type="project" value="UniProtKB-KW"/>
</dbReference>
<keyword evidence="2" id="KW-0689">Ribosomal protein</keyword>
<dbReference type="InterPro" id="IPR001911">
    <property type="entry name" value="Ribosomal_bS21"/>
</dbReference>
<dbReference type="AlphaFoldDB" id="A0AAP0QKF6"/>
<evidence type="ECO:0008006" key="7">
    <source>
        <dbReference type="Google" id="ProtNLM"/>
    </source>
</evidence>
<comment type="caution">
    <text evidence="5">The sequence shown here is derived from an EMBL/GenBank/DDBJ whole genome shotgun (WGS) entry which is preliminary data.</text>
</comment>
<keyword evidence="3" id="KW-0687">Ribonucleoprotein</keyword>
<dbReference type="NCBIfam" id="TIGR00030">
    <property type="entry name" value="S21p"/>
    <property type="match status" value="1"/>
</dbReference>
<comment type="similarity">
    <text evidence="1">Belongs to the bacterial ribosomal protein bS21 family.</text>
</comment>
<name>A0AAP0QKF6_9ROSI</name>
<dbReference type="GO" id="GO:0003735">
    <property type="term" value="F:structural constituent of ribosome"/>
    <property type="evidence" value="ECO:0007669"/>
    <property type="project" value="InterPro"/>
</dbReference>
<accession>A0AAP0QKF6</accession>
<evidence type="ECO:0000256" key="4">
    <source>
        <dbReference type="SAM" id="MobiDB-lite"/>
    </source>
</evidence>
<dbReference type="PRINTS" id="PR00976">
    <property type="entry name" value="RIBOSOMALS21"/>
</dbReference>
<evidence type="ECO:0000313" key="6">
    <source>
        <dbReference type="Proteomes" id="UP001428341"/>
    </source>
</evidence>
<dbReference type="PANTHER" id="PTHR21109">
    <property type="entry name" value="MITOCHONDRIAL 28S RIBOSOMAL PROTEIN S21"/>
    <property type="match status" value="1"/>
</dbReference>
<dbReference type="PANTHER" id="PTHR21109:SF12">
    <property type="entry name" value="RIBOSOMAL PROTEIN S21-RELATED"/>
    <property type="match status" value="1"/>
</dbReference>
<dbReference type="Proteomes" id="UP001428341">
    <property type="component" value="Unassembled WGS sequence"/>
</dbReference>
<dbReference type="EMBL" id="JBCGBO010000005">
    <property type="protein sequence ID" value="KAK9198184.1"/>
    <property type="molecule type" value="Genomic_DNA"/>
</dbReference>
<sequence>MAGTVTVVSNFLFSLLPTKSPPPSRQPNVVSLSSPQSPKTKSNGWTPLVASRFPPTKISSDDDLSLTSVAWPSLANANVLYFFNVQIEVADDEPEEKIARRFRSAVLRAGIIQECKRRRFFESSQEKRKRKARSAAQRNRKRRPKPKSPVKQKTPKKEGDDDEDDNWEVPDGDIPYC</sequence>
<dbReference type="HAMAP" id="MF_00358">
    <property type="entry name" value="Ribosomal_bS21"/>
    <property type="match status" value="1"/>
</dbReference>
<reference evidence="5 6" key="1">
    <citation type="submission" date="2024-05" db="EMBL/GenBank/DDBJ databases">
        <title>Haplotype-resolved chromosome-level genome assembly of Huyou (Citrus changshanensis).</title>
        <authorList>
            <person name="Miao C."/>
            <person name="Chen W."/>
            <person name="Wu Y."/>
            <person name="Wang L."/>
            <person name="Zhao S."/>
            <person name="Grierson D."/>
            <person name="Xu C."/>
            <person name="Chen K."/>
        </authorList>
    </citation>
    <scope>NUCLEOTIDE SEQUENCE [LARGE SCALE GENOMIC DNA]</scope>
    <source>
        <strain evidence="5">01-14</strain>
        <tissue evidence="5">Leaf</tissue>
    </source>
</reference>
<organism evidence="5 6">
    <name type="scientific">Citrus x changshan-huyou</name>
    <dbReference type="NCBI Taxonomy" id="2935761"/>
    <lineage>
        <taxon>Eukaryota</taxon>
        <taxon>Viridiplantae</taxon>
        <taxon>Streptophyta</taxon>
        <taxon>Embryophyta</taxon>
        <taxon>Tracheophyta</taxon>
        <taxon>Spermatophyta</taxon>
        <taxon>Magnoliopsida</taxon>
        <taxon>eudicotyledons</taxon>
        <taxon>Gunneridae</taxon>
        <taxon>Pentapetalae</taxon>
        <taxon>rosids</taxon>
        <taxon>malvids</taxon>
        <taxon>Sapindales</taxon>
        <taxon>Rutaceae</taxon>
        <taxon>Aurantioideae</taxon>
        <taxon>Citrus</taxon>
    </lineage>
</organism>
<evidence type="ECO:0000256" key="2">
    <source>
        <dbReference type="ARBA" id="ARBA00022980"/>
    </source>
</evidence>
<feature type="region of interest" description="Disordered" evidence="4">
    <location>
        <begin position="19"/>
        <end position="45"/>
    </location>
</feature>
<keyword evidence="6" id="KW-1185">Reference proteome</keyword>